<dbReference type="PROSITE" id="PS51511">
    <property type="entry name" value="FIP_RBD"/>
    <property type="match status" value="1"/>
</dbReference>
<dbReference type="FunFam" id="1.20.5.2440:FF:000001">
    <property type="entry name" value="RAB11 family interacting protein 4"/>
    <property type="match status" value="1"/>
</dbReference>
<dbReference type="InterPro" id="IPR011992">
    <property type="entry name" value="EF-hand-dom_pair"/>
</dbReference>
<dbReference type="InterPro" id="IPR057316">
    <property type="entry name" value="Rab11-FIP3/4_dom"/>
</dbReference>
<protein>
    <recommendedName>
        <fullName evidence="13">Rab11 family-interacting protein 4</fullName>
    </recommendedName>
</protein>
<dbReference type="GO" id="GO:0042803">
    <property type="term" value="F:protein homodimerization activity"/>
    <property type="evidence" value="ECO:0007669"/>
    <property type="project" value="Ensembl"/>
</dbReference>
<feature type="domain" description="FIP-RBD" evidence="17">
    <location>
        <begin position="574"/>
        <end position="636"/>
    </location>
</feature>
<evidence type="ECO:0000256" key="14">
    <source>
        <dbReference type="SAM" id="Coils"/>
    </source>
</evidence>
<keyword evidence="9 14" id="KW-0175">Coiled coil</keyword>
<feature type="coiled-coil region" evidence="14">
    <location>
        <begin position="338"/>
        <end position="514"/>
    </location>
</feature>
<evidence type="ECO:0000256" key="15">
    <source>
        <dbReference type="SAM" id="MobiDB-lite"/>
    </source>
</evidence>
<dbReference type="InterPro" id="IPR051977">
    <property type="entry name" value="Rab11-interacting_regulator"/>
</dbReference>
<dbReference type="GO" id="GO:0030139">
    <property type="term" value="C:endocytic vesicle"/>
    <property type="evidence" value="ECO:0007669"/>
    <property type="project" value="Ensembl"/>
</dbReference>
<dbReference type="GO" id="GO:0032465">
    <property type="term" value="P:regulation of cytokinesis"/>
    <property type="evidence" value="ECO:0007669"/>
    <property type="project" value="Ensembl"/>
</dbReference>
<dbReference type="SUPFAM" id="SSF47473">
    <property type="entry name" value="EF-hand"/>
    <property type="match status" value="1"/>
</dbReference>
<evidence type="ECO:0000256" key="10">
    <source>
        <dbReference type="ARBA" id="ARBA00023136"/>
    </source>
</evidence>
<evidence type="ECO:0000256" key="6">
    <source>
        <dbReference type="ARBA" id="ARBA00022723"/>
    </source>
</evidence>
<dbReference type="FunFam" id="1.10.238.10:FF:000284">
    <property type="entry name" value="RAB11 family interacting protein 4"/>
    <property type="match status" value="1"/>
</dbReference>
<reference evidence="18" key="2">
    <citation type="submission" date="2025-09" db="UniProtKB">
        <authorList>
            <consortium name="Ensembl"/>
        </authorList>
    </citation>
    <scope>IDENTIFICATION</scope>
</reference>
<dbReference type="Pfam" id="PF25450">
    <property type="entry name" value="Rab11-FIP3"/>
    <property type="match status" value="1"/>
</dbReference>
<evidence type="ECO:0000259" key="17">
    <source>
        <dbReference type="PROSITE" id="PS51511"/>
    </source>
</evidence>
<dbReference type="InterPro" id="IPR037245">
    <property type="entry name" value="FIP-RBD_C_sf"/>
</dbReference>
<sequence>MAGGAGWAGAPAALLRSVRRLREVFEVCGRDPDGFLRVERVAALGLRFGQGEEVEKLVKCLDPNDLGRINFKDFCRGVFAMKGCEELLKDVLSVESAGTLPCSPEIPDCVEQGSNISSSTFADGELLPREPGFFQEDEEEAMTLALPEGPQELEMDSPMESSQGLEGSVRSPGEEKEPELGGLYLPEDKSLVLTPSMTTSDLSTHSTASLISNEEQFEDYGEGDDVDCAPSSPCPDDETRTNVYSDLGSSVSSSAGQTPRKMRHAYNSELLDVYCSQCCKKINLLNDLEARLKNLKANSPNRKISSTAFGRQLMHNSNFSSSNGSTEDLFRDSIDSCDNDITEKVSFLEKKVTELENDSLTSGDLKSKLKQENTQLVHRVHELEEMVKDQETTAEQALEEEARRHREVYCKLEREKSTELELLNTRVQQLEEENTDLRTTVTRLKSQTEKLDEERQRMSDRLEDTSLRLKDEMDLYKRLMDKLRQNRLDFQKEREATQELIEDLRRELEHLQMYKLDCERPGRGRSSSGLGEFNARAREVELEHEVKRLKQENHKLRDQNDDLNGQILSLSLYEAKNLFATQTKAQSLAAEIDTASRDELMEALKEQEEINFRLRQYMDKIILAILDHNPSILEIKH</sequence>
<evidence type="ECO:0000256" key="12">
    <source>
        <dbReference type="ARBA" id="ARBA00064067"/>
    </source>
</evidence>
<evidence type="ECO:0000313" key="19">
    <source>
        <dbReference type="Proteomes" id="UP000694386"/>
    </source>
</evidence>
<dbReference type="GO" id="GO:0005794">
    <property type="term" value="C:Golgi apparatus"/>
    <property type="evidence" value="ECO:0007669"/>
    <property type="project" value="Ensembl"/>
</dbReference>
<dbReference type="PANTHER" id="PTHR15726">
    <property type="entry name" value="RAB11-FAMILY INTERACTING PROTEIN"/>
    <property type="match status" value="1"/>
</dbReference>
<evidence type="ECO:0000256" key="8">
    <source>
        <dbReference type="ARBA" id="ARBA00022837"/>
    </source>
</evidence>
<organism evidence="18 19">
    <name type="scientific">Cricetulus griseus</name>
    <name type="common">Chinese hamster</name>
    <name type="synonym">Cricetulus barabensis griseus</name>
    <dbReference type="NCBI Taxonomy" id="10029"/>
    <lineage>
        <taxon>Eukaryota</taxon>
        <taxon>Metazoa</taxon>
        <taxon>Chordata</taxon>
        <taxon>Craniata</taxon>
        <taxon>Vertebrata</taxon>
        <taxon>Euteleostomi</taxon>
        <taxon>Mammalia</taxon>
        <taxon>Eutheria</taxon>
        <taxon>Euarchontoglires</taxon>
        <taxon>Glires</taxon>
        <taxon>Rodentia</taxon>
        <taxon>Myomorpha</taxon>
        <taxon>Muroidea</taxon>
        <taxon>Cricetidae</taxon>
        <taxon>Cricetinae</taxon>
        <taxon>Cricetulus</taxon>
    </lineage>
</organism>
<evidence type="ECO:0000313" key="18">
    <source>
        <dbReference type="Ensembl" id="ENSCGRP00001009723.1"/>
    </source>
</evidence>
<dbReference type="GO" id="GO:0003407">
    <property type="term" value="P:neural retina development"/>
    <property type="evidence" value="ECO:0007669"/>
    <property type="project" value="Ensembl"/>
</dbReference>
<dbReference type="Pfam" id="PF09457">
    <property type="entry name" value="RBD-FIP"/>
    <property type="match status" value="1"/>
</dbReference>
<evidence type="ECO:0000256" key="3">
    <source>
        <dbReference type="ARBA" id="ARBA00004626"/>
    </source>
</evidence>
<gene>
    <name evidence="18" type="primary">Rab11fip4</name>
</gene>
<dbReference type="Gene3D" id="1.10.238.10">
    <property type="entry name" value="EF-hand"/>
    <property type="match status" value="1"/>
</dbReference>
<dbReference type="GO" id="GO:0031267">
    <property type="term" value="F:small GTPase binding"/>
    <property type="evidence" value="ECO:0007669"/>
    <property type="project" value="Ensembl"/>
</dbReference>
<keyword evidence="5" id="KW-0813">Transport</keyword>
<keyword evidence="11" id="KW-0968">Cytoplasmic vesicle</keyword>
<feature type="compositionally biased region" description="Acidic residues" evidence="15">
    <location>
        <begin position="218"/>
        <end position="227"/>
    </location>
</feature>
<evidence type="ECO:0000256" key="7">
    <source>
        <dbReference type="ARBA" id="ARBA00022753"/>
    </source>
</evidence>
<evidence type="ECO:0000256" key="9">
    <source>
        <dbReference type="ARBA" id="ARBA00023054"/>
    </source>
</evidence>
<reference evidence="18" key="1">
    <citation type="submission" date="2025-08" db="UniProtKB">
        <authorList>
            <consortium name="Ensembl"/>
        </authorList>
    </citation>
    <scope>IDENTIFICATION</scope>
</reference>
<dbReference type="GO" id="GO:0030496">
    <property type="term" value="C:midbody"/>
    <property type="evidence" value="ECO:0007669"/>
    <property type="project" value="UniProtKB-SubCell"/>
</dbReference>
<evidence type="ECO:0000256" key="13">
    <source>
        <dbReference type="ARBA" id="ARBA00071488"/>
    </source>
</evidence>
<name>A0A8C2LXR7_CRIGR</name>
<dbReference type="PANTHER" id="PTHR15726:SF5">
    <property type="entry name" value="RAB11 FAMILY-INTERACTING PROTEIN 4"/>
    <property type="match status" value="1"/>
</dbReference>
<evidence type="ECO:0000256" key="1">
    <source>
        <dbReference type="ARBA" id="ARBA00004214"/>
    </source>
</evidence>
<dbReference type="GO" id="GO:0032154">
    <property type="term" value="C:cleavage furrow"/>
    <property type="evidence" value="ECO:0007669"/>
    <property type="project" value="UniProtKB-SubCell"/>
</dbReference>
<dbReference type="Gene3D" id="1.20.5.2440">
    <property type="match status" value="1"/>
</dbReference>
<evidence type="ECO:0000259" key="16">
    <source>
        <dbReference type="PROSITE" id="PS50222"/>
    </source>
</evidence>
<dbReference type="InterPro" id="IPR019018">
    <property type="entry name" value="Rab-bd_FIP-RBD"/>
</dbReference>
<dbReference type="Ensembl" id="ENSCGRT00001013942.1">
    <property type="protein sequence ID" value="ENSCGRP00001009723.1"/>
    <property type="gene ID" value="ENSCGRG00001011772.1"/>
</dbReference>
<keyword evidence="6" id="KW-0479">Metal-binding</keyword>
<feature type="region of interest" description="Disordered" evidence="15">
    <location>
        <begin position="152"/>
        <end position="185"/>
    </location>
</feature>
<evidence type="ECO:0000256" key="2">
    <source>
        <dbReference type="ARBA" id="ARBA00004541"/>
    </source>
</evidence>
<dbReference type="GO" id="GO:1903452">
    <property type="term" value="P:positive regulation of G1 to G0 transition"/>
    <property type="evidence" value="ECO:0007669"/>
    <property type="project" value="Ensembl"/>
</dbReference>
<dbReference type="GO" id="GO:0032456">
    <property type="term" value="P:endocytic recycling"/>
    <property type="evidence" value="ECO:0007669"/>
    <property type="project" value="TreeGrafter"/>
</dbReference>
<dbReference type="GO" id="GO:0048471">
    <property type="term" value="C:perinuclear region of cytoplasm"/>
    <property type="evidence" value="ECO:0007669"/>
    <property type="project" value="Ensembl"/>
</dbReference>
<feature type="region of interest" description="Disordered" evidence="15">
    <location>
        <begin position="218"/>
        <end position="260"/>
    </location>
</feature>
<dbReference type="Proteomes" id="UP000694386">
    <property type="component" value="Unplaced"/>
</dbReference>
<evidence type="ECO:0000256" key="11">
    <source>
        <dbReference type="ARBA" id="ARBA00023329"/>
    </source>
</evidence>
<dbReference type="PROSITE" id="PS50222">
    <property type="entry name" value="EF_HAND_2"/>
    <property type="match status" value="1"/>
</dbReference>
<comment type="subcellular location">
    <subcellularLocation>
        <location evidence="3">Cleavage furrow</location>
    </subcellularLocation>
    <subcellularLocation>
        <location evidence="2">Cytoplasmic vesicle</location>
    </subcellularLocation>
    <subcellularLocation>
        <location evidence="1">Midbody</location>
    </subcellularLocation>
    <subcellularLocation>
        <location evidence="4">Recycling endosome membrane</location>
        <topology evidence="4">Peripheral membrane protein</topology>
    </subcellularLocation>
</comment>
<dbReference type="GO" id="GO:0055038">
    <property type="term" value="C:recycling endosome membrane"/>
    <property type="evidence" value="ECO:0007669"/>
    <property type="project" value="UniProtKB-SubCell"/>
</dbReference>
<comment type="subunit">
    <text evidence="12">Homodimer. Forms a complex with Rab11 (RAB11A or RAB11B) and ARF6. Interacts with RAB11A; the interaction is direct. Forms a heterooligomeric complex with RAB11FIP2, RAB11FIP3 and RAB11FIP5. Interacts with ECPAS.</text>
</comment>
<proteinExistence type="predicted"/>
<keyword evidence="7" id="KW-0967">Endosome</keyword>
<dbReference type="InterPro" id="IPR002048">
    <property type="entry name" value="EF_hand_dom"/>
</dbReference>
<keyword evidence="8" id="KW-0106">Calcium</keyword>
<dbReference type="AlphaFoldDB" id="A0A8C2LXR7"/>
<dbReference type="GO" id="GO:0005509">
    <property type="term" value="F:calcium ion binding"/>
    <property type="evidence" value="ECO:0007669"/>
    <property type="project" value="InterPro"/>
</dbReference>
<accession>A0A8C2LXR7</accession>
<evidence type="ECO:0000256" key="4">
    <source>
        <dbReference type="ARBA" id="ARBA00004654"/>
    </source>
</evidence>
<keyword evidence="10" id="KW-0472">Membrane</keyword>
<evidence type="ECO:0000256" key="5">
    <source>
        <dbReference type="ARBA" id="ARBA00022448"/>
    </source>
</evidence>
<feature type="domain" description="EF-hand" evidence="16">
    <location>
        <begin position="49"/>
        <end position="84"/>
    </location>
</feature>
<feature type="coiled-coil region" evidence="14">
    <location>
        <begin position="539"/>
        <end position="566"/>
    </location>
</feature>
<dbReference type="SUPFAM" id="SSF144270">
    <property type="entry name" value="Eferin C-derminal domain-like"/>
    <property type="match status" value="1"/>
</dbReference>